<dbReference type="InterPro" id="IPR029036">
    <property type="entry name" value="P5CR_dimer"/>
</dbReference>
<evidence type="ECO:0000256" key="1">
    <source>
        <dbReference type="ARBA" id="ARBA00005525"/>
    </source>
</evidence>
<dbReference type="InterPro" id="IPR028939">
    <property type="entry name" value="P5C_Rdtase_cat_N"/>
</dbReference>
<comment type="similarity">
    <text evidence="1 6">Belongs to the pyrroline-5-carboxylate reductase family.</text>
</comment>
<comment type="function">
    <text evidence="5 6">Catalyzes the reduction of 1-pyrroline-5-carboxylate (PCA) to L-proline.</text>
</comment>
<name>A0A172TLL7_9BACL</name>
<evidence type="ECO:0000256" key="4">
    <source>
        <dbReference type="ARBA" id="ARBA00023002"/>
    </source>
</evidence>
<dbReference type="GO" id="GO:0005737">
    <property type="term" value="C:cytoplasm"/>
    <property type="evidence" value="ECO:0007669"/>
    <property type="project" value="UniProtKB-SubCell"/>
</dbReference>
<keyword evidence="6" id="KW-0963">Cytoplasm</keyword>
<evidence type="ECO:0000313" key="11">
    <source>
        <dbReference type="EMBL" id="ANE47920.1"/>
    </source>
</evidence>
<dbReference type="SUPFAM" id="SSF51735">
    <property type="entry name" value="NAD(P)-binding Rossmann-fold domains"/>
    <property type="match status" value="1"/>
</dbReference>
<dbReference type="OrthoDB" id="9805754at2"/>
<dbReference type="RefSeq" id="WP_068609138.1">
    <property type="nucleotide sequence ID" value="NZ_CP011388.1"/>
</dbReference>
<keyword evidence="3 6" id="KW-0521">NADP</keyword>
<evidence type="ECO:0000256" key="6">
    <source>
        <dbReference type="HAMAP-Rule" id="MF_01925"/>
    </source>
</evidence>
<dbReference type="PANTHER" id="PTHR11645">
    <property type="entry name" value="PYRROLINE-5-CARBOXYLATE REDUCTASE"/>
    <property type="match status" value="1"/>
</dbReference>
<dbReference type="STRING" id="1178515.SY83_18310"/>
<dbReference type="AlphaFoldDB" id="A0A172TLL7"/>
<reference evidence="11 12" key="1">
    <citation type="submission" date="2015-01" db="EMBL/GenBank/DDBJ databases">
        <title>Paenibacillus swuensis/DY6/whole genome sequencing.</title>
        <authorList>
            <person name="Kim M.K."/>
            <person name="Srinivasan S."/>
            <person name="Lee J.-J."/>
        </authorList>
    </citation>
    <scope>NUCLEOTIDE SEQUENCE [LARGE SCALE GENOMIC DNA]</scope>
    <source>
        <strain evidence="11 12">DY6</strain>
    </source>
</reference>
<dbReference type="PIRSF" id="PIRSF000193">
    <property type="entry name" value="Pyrrol-5-carb_rd"/>
    <property type="match status" value="1"/>
</dbReference>
<feature type="domain" description="Pyrroline-5-carboxylate reductase catalytic N-terminal" evidence="9">
    <location>
        <begin position="9"/>
        <end position="109"/>
    </location>
</feature>
<evidence type="ECO:0000259" key="10">
    <source>
        <dbReference type="Pfam" id="PF14748"/>
    </source>
</evidence>
<keyword evidence="4 6" id="KW-0560">Oxidoreductase</keyword>
<protein>
    <recommendedName>
        <fullName evidence="6 7">Pyrroline-5-carboxylate reductase</fullName>
        <shortName evidence="6">P5C reductase</shortName>
        <shortName evidence="6">P5CR</shortName>
        <ecNumber evidence="6 7">1.5.1.2</ecNumber>
    </recommendedName>
    <alternativeName>
        <fullName evidence="6">PCA reductase</fullName>
    </alternativeName>
</protein>
<dbReference type="EMBL" id="CP011388">
    <property type="protein sequence ID" value="ANE47920.1"/>
    <property type="molecule type" value="Genomic_DNA"/>
</dbReference>
<dbReference type="SUPFAM" id="SSF48179">
    <property type="entry name" value="6-phosphogluconate dehydrogenase C-terminal domain-like"/>
    <property type="match status" value="1"/>
</dbReference>
<keyword evidence="2 6" id="KW-0641">Proline biosynthesis</keyword>
<accession>A0A172TLL7</accession>
<dbReference type="GO" id="GO:0055129">
    <property type="term" value="P:L-proline biosynthetic process"/>
    <property type="evidence" value="ECO:0007669"/>
    <property type="project" value="UniProtKB-UniRule"/>
</dbReference>
<feature type="domain" description="Pyrroline-5-carboxylate reductase dimerisation" evidence="10">
    <location>
        <begin position="172"/>
        <end position="276"/>
    </location>
</feature>
<comment type="subcellular location">
    <subcellularLocation>
        <location evidence="6">Cytoplasm</location>
    </subcellularLocation>
</comment>
<dbReference type="UniPathway" id="UPA00098">
    <property type="reaction ID" value="UER00361"/>
</dbReference>
<dbReference type="PANTHER" id="PTHR11645:SF49">
    <property type="entry name" value="PYRROLINE-5-CARBOXYLATE REDUCTASE 1"/>
    <property type="match status" value="1"/>
</dbReference>
<gene>
    <name evidence="6" type="primary">proC</name>
    <name evidence="11" type="ORF">SY83_18310</name>
</gene>
<dbReference type="Proteomes" id="UP000076927">
    <property type="component" value="Chromosome"/>
</dbReference>
<evidence type="ECO:0000256" key="2">
    <source>
        <dbReference type="ARBA" id="ARBA00022650"/>
    </source>
</evidence>
<sequence length="283" mass="30359">MSASIIEKRIAFYGAGSIAEALVRGLLAKQKAWPGNLSLLNRGGKSERLQNLRTTYGVRVSGNPESKQRFVQEADLIVLAVKPVDCETALLELKPLLNENQMIVSVVAGLTIETIEGILEMSMPVVRTMPNTSSTIGFGATGIAFSERVTDHQQQTALEMFESIGTVTVVEESLLNVVTGVSGSGPAYVYFLMEQLTAAGVQGGMDEETARTLTVQTFLGAAQMVQLTGEDPADLRRKVTSPNGTTQAALDVLAEYRFAEGFNRAVLRASERAAEMGATIGRK</sequence>
<dbReference type="GO" id="GO:0004735">
    <property type="term" value="F:pyrroline-5-carboxylate reductase activity"/>
    <property type="evidence" value="ECO:0007669"/>
    <property type="project" value="UniProtKB-UniRule"/>
</dbReference>
<dbReference type="InterPro" id="IPR008927">
    <property type="entry name" value="6-PGluconate_DH-like_C_sf"/>
</dbReference>
<evidence type="ECO:0000256" key="5">
    <source>
        <dbReference type="ARBA" id="ARBA00058118"/>
    </source>
</evidence>
<evidence type="ECO:0000313" key="12">
    <source>
        <dbReference type="Proteomes" id="UP000076927"/>
    </source>
</evidence>
<keyword evidence="6" id="KW-0028">Amino-acid biosynthesis</keyword>
<dbReference type="Gene3D" id="3.40.50.720">
    <property type="entry name" value="NAD(P)-binding Rossmann-like Domain"/>
    <property type="match status" value="1"/>
</dbReference>
<comment type="catalytic activity">
    <reaction evidence="6">
        <text>L-proline + NADP(+) = (S)-1-pyrroline-5-carboxylate + NADPH + 2 H(+)</text>
        <dbReference type="Rhea" id="RHEA:14109"/>
        <dbReference type="ChEBI" id="CHEBI:15378"/>
        <dbReference type="ChEBI" id="CHEBI:17388"/>
        <dbReference type="ChEBI" id="CHEBI:57783"/>
        <dbReference type="ChEBI" id="CHEBI:58349"/>
        <dbReference type="ChEBI" id="CHEBI:60039"/>
        <dbReference type="EC" id="1.5.1.2"/>
    </reaction>
</comment>
<dbReference type="EC" id="1.5.1.2" evidence="6 7"/>
<dbReference type="FunFam" id="1.10.3730.10:FF:000001">
    <property type="entry name" value="Pyrroline-5-carboxylate reductase"/>
    <property type="match status" value="1"/>
</dbReference>
<dbReference type="KEGG" id="pswu:SY83_18310"/>
<dbReference type="Pfam" id="PF03807">
    <property type="entry name" value="F420_oxidored"/>
    <property type="match status" value="1"/>
</dbReference>
<evidence type="ECO:0000256" key="7">
    <source>
        <dbReference type="NCBIfam" id="TIGR00112"/>
    </source>
</evidence>
<dbReference type="Gene3D" id="1.10.3730.10">
    <property type="entry name" value="ProC C-terminal domain-like"/>
    <property type="match status" value="1"/>
</dbReference>
<dbReference type="InterPro" id="IPR036291">
    <property type="entry name" value="NAD(P)-bd_dom_sf"/>
</dbReference>
<proteinExistence type="inferred from homology"/>
<dbReference type="PATRIC" id="fig|1178515.4.peg.3692"/>
<comment type="pathway">
    <text evidence="6">Amino-acid biosynthesis; L-proline biosynthesis; L-proline from L-glutamate 5-semialdehyde: step 1/1.</text>
</comment>
<dbReference type="HAMAP" id="MF_01925">
    <property type="entry name" value="P5C_reductase"/>
    <property type="match status" value="1"/>
</dbReference>
<organism evidence="11 12">
    <name type="scientific">Paenibacillus swuensis</name>
    <dbReference type="NCBI Taxonomy" id="1178515"/>
    <lineage>
        <taxon>Bacteria</taxon>
        <taxon>Bacillati</taxon>
        <taxon>Bacillota</taxon>
        <taxon>Bacilli</taxon>
        <taxon>Bacillales</taxon>
        <taxon>Paenibacillaceae</taxon>
        <taxon>Paenibacillus</taxon>
    </lineage>
</organism>
<dbReference type="Pfam" id="PF14748">
    <property type="entry name" value="P5CR_dimer"/>
    <property type="match status" value="1"/>
</dbReference>
<evidence type="ECO:0000256" key="8">
    <source>
        <dbReference type="PIRSR" id="PIRSR000193-1"/>
    </source>
</evidence>
<feature type="binding site" evidence="8">
    <location>
        <begin position="80"/>
        <end position="83"/>
    </location>
    <ligand>
        <name>NADP(+)</name>
        <dbReference type="ChEBI" id="CHEBI:58349"/>
    </ligand>
</feature>
<evidence type="ECO:0000259" key="9">
    <source>
        <dbReference type="Pfam" id="PF03807"/>
    </source>
</evidence>
<dbReference type="NCBIfam" id="TIGR00112">
    <property type="entry name" value="proC"/>
    <property type="match status" value="1"/>
</dbReference>
<comment type="catalytic activity">
    <reaction evidence="6">
        <text>L-proline + NAD(+) = (S)-1-pyrroline-5-carboxylate + NADH + 2 H(+)</text>
        <dbReference type="Rhea" id="RHEA:14105"/>
        <dbReference type="ChEBI" id="CHEBI:15378"/>
        <dbReference type="ChEBI" id="CHEBI:17388"/>
        <dbReference type="ChEBI" id="CHEBI:57540"/>
        <dbReference type="ChEBI" id="CHEBI:57945"/>
        <dbReference type="ChEBI" id="CHEBI:60039"/>
        <dbReference type="EC" id="1.5.1.2"/>
    </reaction>
</comment>
<keyword evidence="12" id="KW-1185">Reference proteome</keyword>
<evidence type="ECO:0000256" key="3">
    <source>
        <dbReference type="ARBA" id="ARBA00022857"/>
    </source>
</evidence>
<dbReference type="InterPro" id="IPR000304">
    <property type="entry name" value="Pyrroline-COOH_reductase"/>
</dbReference>